<accession>K8A3H0</accession>
<name>K8A3H0_9ENTR</name>
<gene>
    <name evidence="1" type="ORF">BN137_3844</name>
</gene>
<dbReference type="AlphaFoldDB" id="K8A3H0"/>
<evidence type="ECO:0000313" key="1">
    <source>
        <dbReference type="EMBL" id="CCJ74446.1"/>
    </source>
</evidence>
<evidence type="ECO:0000313" key="2">
    <source>
        <dbReference type="Proteomes" id="UP000009340"/>
    </source>
</evidence>
<reference evidence="1" key="1">
    <citation type="submission" date="2012-07" db="EMBL/GenBank/DDBJ databases">
        <authorList>
            <person name="Cummings C."/>
        </authorList>
    </citation>
    <scope>NUCLEOTIDE SEQUENCE</scope>
    <source>
        <strain evidence="1">1330</strain>
    </source>
</reference>
<dbReference type="EMBL" id="CAKW01000137">
    <property type="protein sequence ID" value="CCJ74446.1"/>
    <property type="molecule type" value="Genomic_DNA"/>
</dbReference>
<comment type="caution">
    <text evidence="1">The sequence shown here is derived from an EMBL/GenBank/DDBJ whole genome shotgun (WGS) entry which is preliminary data.</text>
</comment>
<protein>
    <submittedName>
        <fullName evidence="1">Uncharacterized protein</fullName>
    </submittedName>
</protein>
<sequence>MRHENSINLQAKPFHGLYCDIFLRATKISLAARAVTPV</sequence>
<dbReference type="Proteomes" id="UP000009340">
    <property type="component" value="Unassembled WGS sequence"/>
</dbReference>
<organism evidence="1 2">
    <name type="scientific">Cronobacter condimenti 1330</name>
    <dbReference type="NCBI Taxonomy" id="1073999"/>
    <lineage>
        <taxon>Bacteria</taxon>
        <taxon>Pseudomonadati</taxon>
        <taxon>Pseudomonadota</taxon>
        <taxon>Gammaproteobacteria</taxon>
        <taxon>Enterobacterales</taxon>
        <taxon>Enterobacteriaceae</taxon>
        <taxon>Cronobacter</taxon>
    </lineage>
</organism>
<proteinExistence type="predicted"/>